<organism evidence="1">
    <name type="scientific">Rhizophora mucronata</name>
    <name type="common">Asiatic mangrove</name>
    <dbReference type="NCBI Taxonomy" id="61149"/>
    <lineage>
        <taxon>Eukaryota</taxon>
        <taxon>Viridiplantae</taxon>
        <taxon>Streptophyta</taxon>
        <taxon>Embryophyta</taxon>
        <taxon>Tracheophyta</taxon>
        <taxon>Spermatophyta</taxon>
        <taxon>Magnoliopsida</taxon>
        <taxon>eudicotyledons</taxon>
        <taxon>Gunneridae</taxon>
        <taxon>Pentapetalae</taxon>
        <taxon>rosids</taxon>
        <taxon>fabids</taxon>
        <taxon>Malpighiales</taxon>
        <taxon>Rhizophoraceae</taxon>
        <taxon>Rhizophora</taxon>
    </lineage>
</organism>
<protein>
    <submittedName>
        <fullName evidence="1">Uncharacterized protein</fullName>
    </submittedName>
</protein>
<dbReference type="AlphaFoldDB" id="A0A2P2PHW8"/>
<reference evidence="1" key="1">
    <citation type="submission" date="2018-02" db="EMBL/GenBank/DDBJ databases">
        <title>Rhizophora mucronata_Transcriptome.</title>
        <authorList>
            <person name="Meera S.P."/>
            <person name="Sreeshan A."/>
            <person name="Augustine A."/>
        </authorList>
    </citation>
    <scope>NUCLEOTIDE SEQUENCE</scope>
    <source>
        <tissue evidence="1">Leaf</tissue>
    </source>
</reference>
<sequence>MFNANLKILQLTGGMDGERRRRGRPKLTWESFAKKDIEQLYLTSNSVHDVME</sequence>
<name>A0A2P2PHW8_RHIMU</name>
<proteinExistence type="predicted"/>
<evidence type="ECO:0000313" key="1">
    <source>
        <dbReference type="EMBL" id="MBX54303.1"/>
    </source>
</evidence>
<dbReference type="EMBL" id="GGEC01073819">
    <property type="protein sequence ID" value="MBX54303.1"/>
    <property type="molecule type" value="Transcribed_RNA"/>
</dbReference>
<accession>A0A2P2PHW8</accession>